<keyword evidence="5 6" id="KW-0472">Membrane</keyword>
<dbReference type="GO" id="GO:0005886">
    <property type="term" value="C:plasma membrane"/>
    <property type="evidence" value="ECO:0007669"/>
    <property type="project" value="UniProtKB-SubCell"/>
</dbReference>
<dbReference type="AlphaFoldDB" id="A0A1B7KSB8"/>
<reference evidence="8" key="1">
    <citation type="submission" date="2016-05" db="EMBL/GenBank/DDBJ databases">
        <authorList>
            <person name="Wang W."/>
            <person name="Zhu L."/>
        </authorList>
    </citation>
    <scope>NUCLEOTIDE SEQUENCE [LARGE SCALE GENOMIC DNA]</scope>
    <source>
        <strain evidence="8">W-2</strain>
    </source>
</reference>
<organism evidence="7 8">
    <name type="scientific">Parageobacillus thermoglucosidasius</name>
    <name type="common">Geobacillus thermoglucosidasius</name>
    <dbReference type="NCBI Taxonomy" id="1426"/>
    <lineage>
        <taxon>Bacteria</taxon>
        <taxon>Bacillati</taxon>
        <taxon>Bacillota</taxon>
        <taxon>Bacilli</taxon>
        <taxon>Bacillales</taxon>
        <taxon>Anoxybacillaceae</taxon>
        <taxon>Parageobacillus</taxon>
    </lineage>
</organism>
<protein>
    <recommendedName>
        <fullName evidence="9">MFS transporter</fullName>
    </recommendedName>
</protein>
<proteinExistence type="predicted"/>
<evidence type="ECO:0000313" key="7">
    <source>
        <dbReference type="EMBL" id="OAT72958.1"/>
    </source>
</evidence>
<dbReference type="SUPFAM" id="SSF103473">
    <property type="entry name" value="MFS general substrate transporter"/>
    <property type="match status" value="1"/>
</dbReference>
<comment type="caution">
    <text evidence="7">The sequence shown here is derived from an EMBL/GenBank/DDBJ whole genome shotgun (WGS) entry which is preliminary data.</text>
</comment>
<evidence type="ECO:0000256" key="4">
    <source>
        <dbReference type="ARBA" id="ARBA00022989"/>
    </source>
</evidence>
<keyword evidence="2" id="KW-1003">Cell membrane</keyword>
<accession>A0A1B7KSB8</accession>
<evidence type="ECO:0008006" key="9">
    <source>
        <dbReference type="Google" id="ProtNLM"/>
    </source>
</evidence>
<dbReference type="PANTHER" id="PTHR23513:SF19">
    <property type="entry name" value="MAJOR FACILITATOR SUPERFAMILY (MFS) PROFILE DOMAIN-CONTAINING PROTEIN"/>
    <property type="match status" value="1"/>
</dbReference>
<name>A0A1B7KSB8_PARTM</name>
<keyword evidence="3 6" id="KW-0812">Transmembrane</keyword>
<evidence type="ECO:0000256" key="3">
    <source>
        <dbReference type="ARBA" id="ARBA00022692"/>
    </source>
</evidence>
<dbReference type="PANTHER" id="PTHR23513">
    <property type="entry name" value="INTEGRAL MEMBRANE EFFLUX PROTEIN-RELATED"/>
    <property type="match status" value="1"/>
</dbReference>
<comment type="subcellular location">
    <subcellularLocation>
        <location evidence="1">Cell membrane</location>
        <topology evidence="1">Multi-pass membrane protein</topology>
    </subcellularLocation>
</comment>
<sequence>MPILVPDDKLTKANSLLSTLSQCVQLGGWAVGGILAAFLHSIGLFWLTFWLYALSTIMTALINDLAKTEIPTDSSNSGNKILTMLEGWNIIVKNKTLLTIHST</sequence>
<feature type="transmembrane region" description="Helical" evidence="6">
    <location>
        <begin position="26"/>
        <end position="52"/>
    </location>
</feature>
<dbReference type="InterPro" id="IPR036259">
    <property type="entry name" value="MFS_trans_sf"/>
</dbReference>
<evidence type="ECO:0000256" key="2">
    <source>
        <dbReference type="ARBA" id="ARBA00022475"/>
    </source>
</evidence>
<gene>
    <name evidence="7" type="ORF">A7K69_08505</name>
</gene>
<dbReference type="EMBL" id="LXMA01000023">
    <property type="protein sequence ID" value="OAT72958.1"/>
    <property type="molecule type" value="Genomic_DNA"/>
</dbReference>
<keyword evidence="4 6" id="KW-1133">Transmembrane helix</keyword>
<dbReference type="Proteomes" id="UP000078290">
    <property type="component" value="Unassembled WGS sequence"/>
</dbReference>
<evidence type="ECO:0000313" key="8">
    <source>
        <dbReference type="Proteomes" id="UP000078290"/>
    </source>
</evidence>
<evidence type="ECO:0000256" key="5">
    <source>
        <dbReference type="ARBA" id="ARBA00023136"/>
    </source>
</evidence>
<evidence type="ECO:0000256" key="1">
    <source>
        <dbReference type="ARBA" id="ARBA00004651"/>
    </source>
</evidence>
<evidence type="ECO:0000256" key="6">
    <source>
        <dbReference type="SAM" id="Phobius"/>
    </source>
</evidence>
<dbReference type="Gene3D" id="1.20.1250.20">
    <property type="entry name" value="MFS general substrate transporter like domains"/>
    <property type="match status" value="1"/>
</dbReference>